<dbReference type="Proteomes" id="UP000807342">
    <property type="component" value="Unassembled WGS sequence"/>
</dbReference>
<feature type="region of interest" description="Disordered" evidence="3">
    <location>
        <begin position="661"/>
        <end position="699"/>
    </location>
</feature>
<keyword evidence="4" id="KW-1133">Transmembrane helix</keyword>
<feature type="region of interest" description="Disordered" evidence="3">
    <location>
        <begin position="877"/>
        <end position="898"/>
    </location>
</feature>
<dbReference type="Gene3D" id="2.120.10.80">
    <property type="entry name" value="Kelch-type beta propeller"/>
    <property type="match status" value="2"/>
</dbReference>
<evidence type="ECO:0000256" key="2">
    <source>
        <dbReference type="ARBA" id="ARBA00022737"/>
    </source>
</evidence>
<dbReference type="PANTHER" id="PTHR46093">
    <property type="entry name" value="ACYL-COA-BINDING DOMAIN-CONTAINING PROTEIN 5"/>
    <property type="match status" value="1"/>
</dbReference>
<keyword evidence="7" id="KW-1185">Reference proteome</keyword>
<dbReference type="AlphaFoldDB" id="A0A9P5XM83"/>
<comment type="caution">
    <text evidence="6">The sequence shown here is derived from an EMBL/GenBank/DDBJ whole genome shotgun (WGS) entry which is preliminary data.</text>
</comment>
<dbReference type="PANTHER" id="PTHR46093:SF3">
    <property type="entry name" value="ACYL-COA-BINDING DOMAIN-CONTAINING PROTEIN 4"/>
    <property type="match status" value="1"/>
</dbReference>
<protein>
    <recommendedName>
        <fullName evidence="8">Galactose oxidase</fullName>
    </recommendedName>
</protein>
<evidence type="ECO:0000256" key="4">
    <source>
        <dbReference type="SAM" id="Phobius"/>
    </source>
</evidence>
<feature type="transmembrane region" description="Helical" evidence="4">
    <location>
        <begin position="793"/>
        <end position="813"/>
    </location>
</feature>
<evidence type="ECO:0000256" key="3">
    <source>
        <dbReference type="SAM" id="MobiDB-lite"/>
    </source>
</evidence>
<keyword evidence="4" id="KW-0472">Membrane</keyword>
<feature type="transmembrane region" description="Helical" evidence="4">
    <location>
        <begin position="514"/>
        <end position="543"/>
    </location>
</feature>
<feature type="region of interest" description="Disordered" evidence="3">
    <location>
        <begin position="591"/>
        <end position="647"/>
    </location>
</feature>
<accession>A0A9P5XM83</accession>
<dbReference type="OrthoDB" id="10250130at2759"/>
<evidence type="ECO:0000313" key="7">
    <source>
        <dbReference type="Proteomes" id="UP000807342"/>
    </source>
</evidence>
<feature type="region of interest" description="Disordered" evidence="3">
    <location>
        <begin position="450"/>
        <end position="473"/>
    </location>
</feature>
<feature type="compositionally biased region" description="Polar residues" evidence="3">
    <location>
        <begin position="686"/>
        <end position="695"/>
    </location>
</feature>
<dbReference type="SUPFAM" id="SSF117281">
    <property type="entry name" value="Kelch motif"/>
    <property type="match status" value="1"/>
</dbReference>
<reference evidence="6" key="1">
    <citation type="submission" date="2020-11" db="EMBL/GenBank/DDBJ databases">
        <authorList>
            <consortium name="DOE Joint Genome Institute"/>
            <person name="Ahrendt S."/>
            <person name="Riley R."/>
            <person name="Andreopoulos W."/>
            <person name="Labutti K."/>
            <person name="Pangilinan J."/>
            <person name="Ruiz-Duenas F.J."/>
            <person name="Barrasa J.M."/>
            <person name="Sanchez-Garcia M."/>
            <person name="Camarero S."/>
            <person name="Miyauchi S."/>
            <person name="Serrano A."/>
            <person name="Linde D."/>
            <person name="Babiker R."/>
            <person name="Drula E."/>
            <person name="Ayuso-Fernandez I."/>
            <person name="Pacheco R."/>
            <person name="Padilla G."/>
            <person name="Ferreira P."/>
            <person name="Barriuso J."/>
            <person name="Kellner H."/>
            <person name="Castanera R."/>
            <person name="Alfaro M."/>
            <person name="Ramirez L."/>
            <person name="Pisabarro A.G."/>
            <person name="Kuo A."/>
            <person name="Tritt A."/>
            <person name="Lipzen A."/>
            <person name="He G."/>
            <person name="Yan M."/>
            <person name="Ng V."/>
            <person name="Cullen D."/>
            <person name="Martin F."/>
            <person name="Rosso M.-N."/>
            <person name="Henrissat B."/>
            <person name="Hibbett D."/>
            <person name="Martinez A.T."/>
            <person name="Grigoriev I.V."/>
        </authorList>
    </citation>
    <scope>NUCLEOTIDE SEQUENCE</scope>
    <source>
        <strain evidence="6">MF-IS2</strain>
    </source>
</reference>
<dbReference type="EMBL" id="MU151081">
    <property type="protein sequence ID" value="KAF9451711.1"/>
    <property type="molecule type" value="Genomic_DNA"/>
</dbReference>
<feature type="chain" id="PRO_5040226610" description="Galactose oxidase" evidence="5">
    <location>
        <begin position="20"/>
        <end position="931"/>
    </location>
</feature>
<evidence type="ECO:0008006" key="8">
    <source>
        <dbReference type="Google" id="ProtNLM"/>
    </source>
</evidence>
<name>A0A9P5XM83_9AGAR</name>
<keyword evidence="5" id="KW-0732">Signal</keyword>
<feature type="signal peptide" evidence="5">
    <location>
        <begin position="1"/>
        <end position="19"/>
    </location>
</feature>
<organism evidence="6 7">
    <name type="scientific">Macrolepiota fuliginosa MF-IS2</name>
    <dbReference type="NCBI Taxonomy" id="1400762"/>
    <lineage>
        <taxon>Eukaryota</taxon>
        <taxon>Fungi</taxon>
        <taxon>Dikarya</taxon>
        <taxon>Basidiomycota</taxon>
        <taxon>Agaricomycotina</taxon>
        <taxon>Agaricomycetes</taxon>
        <taxon>Agaricomycetidae</taxon>
        <taxon>Agaricales</taxon>
        <taxon>Agaricineae</taxon>
        <taxon>Agaricaceae</taxon>
        <taxon>Macrolepiota</taxon>
    </lineage>
</organism>
<evidence type="ECO:0000256" key="1">
    <source>
        <dbReference type="ARBA" id="ARBA00022441"/>
    </source>
</evidence>
<evidence type="ECO:0000256" key="5">
    <source>
        <dbReference type="SAM" id="SignalP"/>
    </source>
</evidence>
<feature type="transmembrane region" description="Helical" evidence="4">
    <location>
        <begin position="563"/>
        <end position="586"/>
    </location>
</feature>
<keyword evidence="1" id="KW-0880">Kelch repeat</keyword>
<feature type="transmembrane region" description="Helical" evidence="4">
    <location>
        <begin position="487"/>
        <end position="507"/>
    </location>
</feature>
<evidence type="ECO:0000313" key="6">
    <source>
        <dbReference type="EMBL" id="KAF9451711.1"/>
    </source>
</evidence>
<feature type="transmembrane region" description="Helical" evidence="4">
    <location>
        <begin position="764"/>
        <end position="787"/>
    </location>
</feature>
<proteinExistence type="predicted"/>
<feature type="compositionally biased region" description="Low complexity" evidence="3">
    <location>
        <begin position="450"/>
        <end position="469"/>
    </location>
</feature>
<sequence length="931" mass="99766">MARFLSLLLLLAVPHVVHAQNISTNTPIPPLQWINLSNVLQGTAHPPPLKDAAIGYDETSRNIIIYGGESEGGFAQGQTYLLNLDTLSWSVPTPPSGLQQTPPARSAALAGEDFAASNRHAFVIIGGKGSDGKSLSDVWAFDFNNQFWSPVIVSAGGPSGRWGASGGIDIRTPPLQDTVVPGPNNTFYMAGGVDGGTIHPLSEVWRLHLSGTLSSNLPNSSMGSWDRLSIGSFPARVGLGSTVVGQQVIAVGGCDTTQLNGTCARQDSFVLNIERTSGISPGACPAPRLGPAVTPNLNPFSSSFASQAFMLLGVFNQSIWNDDGGLGKGEVDVLDINAGTWTRVLPSGDPGTSGVESFPVPREGASVLSYQMGLVGPSRNSSADTIIFGGRDSSGNYLSEVWLLRAYKGSVTPSNPRWAGFGNGRLQSGIAADGSGVKIEYLSRCASTISTGTTTSSGSSSPTSTDPSGGTSGAGNVVRIQPYEASLLHKLFAALSLITLQAVVLIFRNPNQSLLTYIFVAVGLGGYGLGAAGFALAFTTISLGSGIEKPPSSSLHLHTGHGLAGLIFFIFLYVLVPIWMLVTAFAERTREPARRSQAGANDDAPTNSELLPDEKSEQTPGPSRSVPHSIHNGSPPSSPRPRRQSWGPSLWRRSLEAGFSSDTESVTSGAPRGFEVVNRPPRHRQPSGNTGTTELPQPASRSLGEIDWLLRRRSLNLVGELDYALTQAHHARLSTPGTADILLAPTDDIPQPSPLAKLPTFSDILLHTFTQASILGLSVLVLVELWIRASKVFFILFLIWTVAFYVILLLLAWSYRPRVSVLSTFFYWLRNPRSTRSLSEKPLTPLPQSPLNAHHPAPLQNTGPYLHQPLYRTTATDEYSTSHMGPRSVEADGDDEIDEITRQRRIEEEMDRREVSIVTMPKRRLWVTNPS</sequence>
<keyword evidence="4" id="KW-0812">Transmembrane</keyword>
<keyword evidence="2" id="KW-0677">Repeat</keyword>
<gene>
    <name evidence="6" type="ORF">P691DRAFT_796346</name>
</gene>
<dbReference type="InterPro" id="IPR015915">
    <property type="entry name" value="Kelch-typ_b-propeller"/>
</dbReference>